<dbReference type="SUPFAM" id="SSF55298">
    <property type="entry name" value="YjgF-like"/>
    <property type="match status" value="1"/>
</dbReference>
<protein>
    <recommendedName>
        <fullName evidence="4">RidA family protein</fullName>
    </recommendedName>
</protein>
<dbReference type="PANTHER" id="PTHR11803:SF58">
    <property type="entry name" value="PROTEIN HMF1-RELATED"/>
    <property type="match status" value="1"/>
</dbReference>
<keyword evidence="3" id="KW-1185">Reference proteome</keyword>
<sequence length="132" mass="13862">MMISRHNPPDAPPVARYSQVVRVDLGIAALLFVSGLVAVNGDGELVGRDDLAAQAGQVFANLRAVLASEGAGLEHVVKRTTFLRDGGDPAVLRRLDPFDDSALPSATGVVVKALFHPDWLVEVEAVAVVPTA</sequence>
<comment type="similarity">
    <text evidence="1">Belongs to the RutC family.</text>
</comment>
<proteinExistence type="inferred from homology"/>
<evidence type="ECO:0000256" key="1">
    <source>
        <dbReference type="ARBA" id="ARBA00010552"/>
    </source>
</evidence>
<evidence type="ECO:0000313" key="3">
    <source>
        <dbReference type="Proteomes" id="UP001428817"/>
    </source>
</evidence>
<organism evidence="2 3">
    <name type="scientific">Pseudonocardia eucalypti</name>
    <dbReference type="NCBI Taxonomy" id="648755"/>
    <lineage>
        <taxon>Bacteria</taxon>
        <taxon>Bacillati</taxon>
        <taxon>Actinomycetota</taxon>
        <taxon>Actinomycetes</taxon>
        <taxon>Pseudonocardiales</taxon>
        <taxon>Pseudonocardiaceae</taxon>
        <taxon>Pseudonocardia</taxon>
    </lineage>
</organism>
<reference evidence="3" key="1">
    <citation type="journal article" date="2019" name="Int. J. Syst. Evol. Microbiol.">
        <title>The Global Catalogue of Microorganisms (GCM) 10K type strain sequencing project: providing services to taxonomists for standard genome sequencing and annotation.</title>
        <authorList>
            <consortium name="The Broad Institute Genomics Platform"/>
            <consortium name="The Broad Institute Genome Sequencing Center for Infectious Disease"/>
            <person name="Wu L."/>
            <person name="Ma J."/>
        </authorList>
    </citation>
    <scope>NUCLEOTIDE SEQUENCE [LARGE SCALE GENOMIC DNA]</scope>
    <source>
        <strain evidence="3">JCM 18303</strain>
    </source>
</reference>
<accession>A0ABP9RB93</accession>
<dbReference type="CDD" id="cd00448">
    <property type="entry name" value="YjgF_YER057c_UK114_family"/>
    <property type="match status" value="1"/>
</dbReference>
<dbReference type="Pfam" id="PF01042">
    <property type="entry name" value="Ribonuc_L-PSP"/>
    <property type="match status" value="1"/>
</dbReference>
<dbReference type="Proteomes" id="UP001428817">
    <property type="component" value="Unassembled WGS sequence"/>
</dbReference>
<dbReference type="Gene3D" id="3.30.1330.40">
    <property type="entry name" value="RutC-like"/>
    <property type="match status" value="1"/>
</dbReference>
<dbReference type="EMBL" id="BAABJP010000062">
    <property type="protein sequence ID" value="GAA5174453.1"/>
    <property type="molecule type" value="Genomic_DNA"/>
</dbReference>
<gene>
    <name evidence="2" type="ORF">GCM10023321_78300</name>
</gene>
<name>A0ABP9RB93_9PSEU</name>
<comment type="caution">
    <text evidence="2">The sequence shown here is derived from an EMBL/GenBank/DDBJ whole genome shotgun (WGS) entry which is preliminary data.</text>
</comment>
<dbReference type="InterPro" id="IPR006175">
    <property type="entry name" value="YjgF/YER057c/UK114"/>
</dbReference>
<dbReference type="PANTHER" id="PTHR11803">
    <property type="entry name" value="2-IMINOBUTANOATE/2-IMINOPROPANOATE DEAMINASE RIDA"/>
    <property type="match status" value="1"/>
</dbReference>
<evidence type="ECO:0008006" key="4">
    <source>
        <dbReference type="Google" id="ProtNLM"/>
    </source>
</evidence>
<evidence type="ECO:0000313" key="2">
    <source>
        <dbReference type="EMBL" id="GAA5174453.1"/>
    </source>
</evidence>
<dbReference type="InterPro" id="IPR035959">
    <property type="entry name" value="RutC-like_sf"/>
</dbReference>
<dbReference type="RefSeq" id="WP_185062087.1">
    <property type="nucleotide sequence ID" value="NZ_BAABJP010000062.1"/>
</dbReference>